<dbReference type="EMBL" id="CP094809">
    <property type="protein sequence ID" value="UXU56822.1"/>
    <property type="molecule type" value="Genomic_DNA"/>
</dbReference>
<dbReference type="InterPro" id="IPR023146">
    <property type="entry name" value="YfbU_alpha-helical_sf"/>
</dbReference>
<dbReference type="Gene3D" id="1.10.3190.10">
    <property type="entry name" value="yfbu gene product, domain 2"/>
    <property type="match status" value="1"/>
</dbReference>
<gene>
    <name evidence="1" type="ORF">MUA95_09680</name>
</gene>
<protein>
    <submittedName>
        <fullName evidence="1">YfbU family protein</fullName>
    </submittedName>
</protein>
<dbReference type="AlphaFoldDB" id="A0ABD7TVG6"/>
<organism evidence="1 2">
    <name type="scientific">Staphylococcus agnetis</name>
    <dbReference type="NCBI Taxonomy" id="985762"/>
    <lineage>
        <taxon>Bacteria</taxon>
        <taxon>Bacillati</taxon>
        <taxon>Bacillota</taxon>
        <taxon>Bacilli</taxon>
        <taxon>Bacillales</taxon>
        <taxon>Staphylococcaceae</taxon>
        <taxon>Staphylococcus</taxon>
    </lineage>
</organism>
<reference evidence="1" key="1">
    <citation type="submission" date="2022-03" db="EMBL/GenBank/DDBJ databases">
        <title>Comparative Genomics of East African Camel-Associated Staphylococcaceae spp.: Diversity and Inheritance of Traits Involved in Host-Pathogen Interactions.</title>
        <authorList>
            <person name="Akarsu H."/>
            <person name="Liljander A."/>
            <person name="Younan M."/>
            <person name="Brodard I."/>
            <person name="Glucks I."/>
            <person name="Labroussaa F."/>
            <person name="Overesch G."/>
            <person name="Kuhnert P."/>
            <person name="Perreten V."/>
            <person name="Drexler J.F."/>
            <person name="Corman V.M."/>
            <person name="Falquet L."/>
            <person name="Jores J."/>
        </authorList>
    </citation>
    <scope>NUCLEOTIDE SEQUENCE</scope>
    <source>
        <strain evidence="1">IVB6197</strain>
    </source>
</reference>
<evidence type="ECO:0000313" key="2">
    <source>
        <dbReference type="Proteomes" id="UP001065705"/>
    </source>
</evidence>
<dbReference type="Gene3D" id="1.10.287.680">
    <property type="entry name" value="Helix hairpin bin"/>
    <property type="match status" value="1"/>
</dbReference>
<dbReference type="SUPFAM" id="SSF116960">
    <property type="entry name" value="YfbU-like"/>
    <property type="match status" value="1"/>
</dbReference>
<dbReference type="InterPro" id="IPR023145">
    <property type="entry name" value="YfbU_helix-hairpin_sf"/>
</dbReference>
<dbReference type="InterPro" id="IPR005587">
    <property type="entry name" value="UPF0304_YfbU"/>
</dbReference>
<evidence type="ECO:0000313" key="1">
    <source>
        <dbReference type="EMBL" id="UXU56822.1"/>
    </source>
</evidence>
<dbReference type="Pfam" id="PF03887">
    <property type="entry name" value="YfbU"/>
    <property type="match status" value="1"/>
</dbReference>
<name>A0ABD7TVG6_9STAP</name>
<dbReference type="Proteomes" id="UP001065705">
    <property type="component" value="Chromosome"/>
</dbReference>
<accession>A0ABD7TVG6</accession>
<sequence>MKLNKLERLQLINQYEILKRLSDNKHDIKEYEHFIKILEEGLESLYSVFLGGLGEEATKEDYEYTTDVLSFYSDLMSSYKDNGMENDRLKYLIQFKGFDLNDPLQIPYLKYAEVLMLDLGYYQKLKELCEIEHESDLNSHGAEINKKAMDRYLYNYKEIKKKRDASGPFTEEEIDQIFS</sequence>
<proteinExistence type="predicted"/>
<dbReference type="RefSeq" id="WP_262626262.1">
    <property type="nucleotide sequence ID" value="NZ_CP094809.1"/>
</dbReference>